<feature type="transmembrane region" description="Helical" evidence="1">
    <location>
        <begin position="12"/>
        <end position="34"/>
    </location>
</feature>
<comment type="caution">
    <text evidence="2">The sequence shown here is derived from an EMBL/GenBank/DDBJ whole genome shotgun (WGS) entry which is preliminary data.</text>
</comment>
<protein>
    <submittedName>
        <fullName evidence="2">Amino acid permease</fullName>
    </submittedName>
</protein>
<keyword evidence="1" id="KW-1133">Transmembrane helix</keyword>
<name>A0A0R2ANT7_9LACO</name>
<evidence type="ECO:0000256" key="1">
    <source>
        <dbReference type="SAM" id="Phobius"/>
    </source>
</evidence>
<keyword evidence="3" id="KW-1185">Reference proteome</keyword>
<keyword evidence="1" id="KW-0472">Membrane</keyword>
<organism evidence="2 3">
    <name type="scientific">Ligilactobacillus agilis DSM 20509</name>
    <dbReference type="NCBI Taxonomy" id="1423718"/>
    <lineage>
        <taxon>Bacteria</taxon>
        <taxon>Bacillati</taxon>
        <taxon>Bacillota</taxon>
        <taxon>Bacilli</taxon>
        <taxon>Lactobacillales</taxon>
        <taxon>Lactobacillaceae</taxon>
        <taxon>Ligilactobacillus</taxon>
    </lineage>
</organism>
<gene>
    <name evidence="2" type="ORF">FC14_GL001524</name>
</gene>
<dbReference type="Gene3D" id="1.20.1740.10">
    <property type="entry name" value="Amino acid/polyamine transporter I"/>
    <property type="match status" value="1"/>
</dbReference>
<dbReference type="Proteomes" id="UP000051008">
    <property type="component" value="Unassembled WGS sequence"/>
</dbReference>
<feature type="transmembrane region" description="Helical" evidence="1">
    <location>
        <begin position="113"/>
        <end position="135"/>
    </location>
</feature>
<evidence type="ECO:0000313" key="2">
    <source>
        <dbReference type="EMBL" id="KRM65171.1"/>
    </source>
</evidence>
<sequence length="145" mass="16260">MKHPSKDFPKGMIALAIMVMVCAILGTIAMGMMFNPKEIDANLDSYVSNGAYWAFQKLGNYYHLGNSLMVIYAWTNVIGQFSTLILSIDAPLRMLLGSKEAKEFIPTKLLKQISMGLTLMVSGWLVSCLEQLSWFNQLFQGPPRF</sequence>
<proteinExistence type="predicted"/>
<accession>A0A0R2ANT7</accession>
<reference evidence="2 3" key="1">
    <citation type="journal article" date="2015" name="Genome Announc.">
        <title>Expanding the biotechnology potential of lactobacilli through comparative genomics of 213 strains and associated genera.</title>
        <authorList>
            <person name="Sun Z."/>
            <person name="Harris H.M."/>
            <person name="McCann A."/>
            <person name="Guo C."/>
            <person name="Argimon S."/>
            <person name="Zhang W."/>
            <person name="Yang X."/>
            <person name="Jeffery I.B."/>
            <person name="Cooney J.C."/>
            <person name="Kagawa T.F."/>
            <person name="Liu W."/>
            <person name="Song Y."/>
            <person name="Salvetti E."/>
            <person name="Wrobel A."/>
            <person name="Rasinkangas P."/>
            <person name="Parkhill J."/>
            <person name="Rea M.C."/>
            <person name="O'Sullivan O."/>
            <person name="Ritari J."/>
            <person name="Douillard F.P."/>
            <person name="Paul Ross R."/>
            <person name="Yang R."/>
            <person name="Briner A.E."/>
            <person name="Felis G.E."/>
            <person name="de Vos W.M."/>
            <person name="Barrangou R."/>
            <person name="Klaenhammer T.R."/>
            <person name="Caufield P.W."/>
            <person name="Cui Y."/>
            <person name="Zhang H."/>
            <person name="O'Toole P.W."/>
        </authorList>
    </citation>
    <scope>NUCLEOTIDE SEQUENCE [LARGE SCALE GENOMIC DNA]</scope>
    <source>
        <strain evidence="2 3">DSM 20509</strain>
    </source>
</reference>
<evidence type="ECO:0000313" key="3">
    <source>
        <dbReference type="Proteomes" id="UP000051008"/>
    </source>
</evidence>
<keyword evidence="1" id="KW-0812">Transmembrane</keyword>
<dbReference type="PATRIC" id="fig|1423718.3.peg.1589"/>
<dbReference type="AlphaFoldDB" id="A0A0R2ANT7"/>
<dbReference type="EMBL" id="AYYP01000019">
    <property type="protein sequence ID" value="KRM65171.1"/>
    <property type="molecule type" value="Genomic_DNA"/>
</dbReference>
<feature type="transmembrane region" description="Helical" evidence="1">
    <location>
        <begin position="71"/>
        <end position="92"/>
    </location>
</feature>